<organism evidence="8 9">
    <name type="scientific">Koribacter versatilis (strain Ellin345)</name>
    <dbReference type="NCBI Taxonomy" id="204669"/>
    <lineage>
        <taxon>Bacteria</taxon>
        <taxon>Pseudomonadati</taxon>
        <taxon>Acidobacteriota</taxon>
        <taxon>Terriglobia</taxon>
        <taxon>Terriglobales</taxon>
        <taxon>Candidatus Korobacteraceae</taxon>
        <taxon>Candidatus Korobacter</taxon>
    </lineage>
</organism>
<dbReference type="PANTHER" id="PTHR48109">
    <property type="entry name" value="DIHYDROOROTATE DEHYDROGENASE (QUINONE), MITOCHONDRIAL-RELATED"/>
    <property type="match status" value="1"/>
</dbReference>
<dbReference type="HOGENOM" id="CLU_042042_4_0_0"/>
<proteinExistence type="predicted"/>
<dbReference type="InterPro" id="IPR050074">
    <property type="entry name" value="DHO_dehydrogenase"/>
</dbReference>
<evidence type="ECO:0000256" key="5">
    <source>
        <dbReference type="ARBA" id="ARBA00022975"/>
    </source>
</evidence>
<dbReference type="InterPro" id="IPR012135">
    <property type="entry name" value="Dihydroorotate_DH_1_2"/>
</dbReference>
<accession>Q1ITR6</accession>
<dbReference type="Proteomes" id="UP000002432">
    <property type="component" value="Chromosome"/>
</dbReference>
<evidence type="ECO:0000256" key="2">
    <source>
        <dbReference type="ARBA" id="ARBA00004725"/>
    </source>
</evidence>
<keyword evidence="5" id="KW-0665">Pyrimidine biosynthesis</keyword>
<dbReference type="EMBL" id="CP000360">
    <property type="protein sequence ID" value="ABF39734.1"/>
    <property type="molecule type" value="Genomic_DNA"/>
</dbReference>
<dbReference type="Pfam" id="PF01180">
    <property type="entry name" value="DHO_dh"/>
    <property type="match status" value="1"/>
</dbReference>
<evidence type="ECO:0000313" key="8">
    <source>
        <dbReference type="EMBL" id="ABF39734.1"/>
    </source>
</evidence>
<evidence type="ECO:0000313" key="9">
    <source>
        <dbReference type="Proteomes" id="UP000002432"/>
    </source>
</evidence>
<evidence type="ECO:0000256" key="1">
    <source>
        <dbReference type="ARBA" id="ARBA00001917"/>
    </source>
</evidence>
<comment type="cofactor">
    <cofactor evidence="1">
        <name>FMN</name>
        <dbReference type="ChEBI" id="CHEBI:58210"/>
    </cofactor>
</comment>
<dbReference type="UniPathway" id="UPA00070"/>
<keyword evidence="3" id="KW-0285">Flavoprotein</keyword>
<name>Q1ITR6_KORVE</name>
<dbReference type="InterPro" id="IPR005720">
    <property type="entry name" value="Dihydroorotate_DH_cat"/>
</dbReference>
<dbReference type="GO" id="GO:0044205">
    <property type="term" value="P:'de novo' UMP biosynthetic process"/>
    <property type="evidence" value="ECO:0007669"/>
    <property type="project" value="UniProtKB-UniPathway"/>
</dbReference>
<evidence type="ECO:0000256" key="3">
    <source>
        <dbReference type="ARBA" id="ARBA00022630"/>
    </source>
</evidence>
<dbReference type="GO" id="GO:0006207">
    <property type="term" value="P:'de novo' pyrimidine nucleobase biosynthetic process"/>
    <property type="evidence" value="ECO:0007669"/>
    <property type="project" value="TreeGrafter"/>
</dbReference>
<dbReference type="eggNOG" id="COG0167">
    <property type="taxonomic scope" value="Bacteria"/>
</dbReference>
<gene>
    <name evidence="8" type="ordered locus">Acid345_0729</name>
</gene>
<feature type="domain" description="Dihydroorotate dehydrogenase catalytic" evidence="7">
    <location>
        <begin position="4"/>
        <end position="290"/>
    </location>
</feature>
<keyword evidence="6" id="KW-0560">Oxidoreductase</keyword>
<keyword evidence="9" id="KW-1185">Reference proteome</keyword>
<dbReference type="GO" id="GO:0004152">
    <property type="term" value="F:dihydroorotate dehydrogenase activity"/>
    <property type="evidence" value="ECO:0007669"/>
    <property type="project" value="InterPro"/>
</dbReference>
<dbReference type="GO" id="GO:0005737">
    <property type="term" value="C:cytoplasm"/>
    <property type="evidence" value="ECO:0007669"/>
    <property type="project" value="InterPro"/>
</dbReference>
<dbReference type="KEGG" id="aba:Acid345_0729"/>
<evidence type="ECO:0000259" key="7">
    <source>
        <dbReference type="Pfam" id="PF01180"/>
    </source>
</evidence>
<sequence length="334" mass="36709">MIDLSTKYLGFKLKNPLVVSASPLCKDQAIIKRMEDAGAAAIVLHSLFEEQINLESNELDRFLSFGSDVSAEAVDMFPDMGQYNIGPDEYLEHIRKAKQSTKVPIIASLNGVSAGGWTRYARLMEQAGADAIELNIYYVPTDPDLSGSTVEHMHAELVKVVKDSVKIPVAVKLGPQFSAFANLAKQLDHAGANSLVIFNRFYQPDFDLEQLEVTPNLVLSRSNELKLRIHWAAILFGKITADIAITGGVHTPEDIIKSMMAGARVAMTTSALLEQGVDYVGVLLKGVQKWMEEHGYESIQQMQGSMSQKNVPQPAAFERGNYMKVLSSYTVAAK</sequence>
<comment type="pathway">
    <text evidence="2">Pyrimidine metabolism; UMP biosynthesis via de novo pathway.</text>
</comment>
<dbReference type="SUPFAM" id="SSF51395">
    <property type="entry name" value="FMN-linked oxidoreductases"/>
    <property type="match status" value="1"/>
</dbReference>
<protein>
    <submittedName>
        <fullName evidence="8">Dihydroorotate dehydrogenase</fullName>
    </submittedName>
</protein>
<dbReference type="PANTHER" id="PTHR48109:SF3">
    <property type="entry name" value="SLL0744 PROTEIN"/>
    <property type="match status" value="1"/>
</dbReference>
<evidence type="ECO:0000256" key="4">
    <source>
        <dbReference type="ARBA" id="ARBA00022643"/>
    </source>
</evidence>
<dbReference type="InterPro" id="IPR013785">
    <property type="entry name" value="Aldolase_TIM"/>
</dbReference>
<dbReference type="STRING" id="204669.Acid345_0729"/>
<dbReference type="CDD" id="cd04739">
    <property type="entry name" value="DHOD_like"/>
    <property type="match status" value="1"/>
</dbReference>
<dbReference type="Gene3D" id="3.20.20.70">
    <property type="entry name" value="Aldolase class I"/>
    <property type="match status" value="1"/>
</dbReference>
<reference evidence="8 9" key="1">
    <citation type="journal article" date="2009" name="Appl. Environ. Microbiol.">
        <title>Three genomes from the phylum Acidobacteria provide insight into the lifestyles of these microorganisms in soils.</title>
        <authorList>
            <person name="Ward N.L."/>
            <person name="Challacombe J.F."/>
            <person name="Janssen P.H."/>
            <person name="Henrissat B."/>
            <person name="Coutinho P.M."/>
            <person name="Wu M."/>
            <person name="Xie G."/>
            <person name="Haft D.H."/>
            <person name="Sait M."/>
            <person name="Badger J."/>
            <person name="Barabote R.D."/>
            <person name="Bradley B."/>
            <person name="Brettin T.S."/>
            <person name="Brinkac L.M."/>
            <person name="Bruce D."/>
            <person name="Creasy T."/>
            <person name="Daugherty S.C."/>
            <person name="Davidsen T.M."/>
            <person name="DeBoy R.T."/>
            <person name="Detter J.C."/>
            <person name="Dodson R.J."/>
            <person name="Durkin A.S."/>
            <person name="Ganapathy A."/>
            <person name="Gwinn-Giglio M."/>
            <person name="Han C.S."/>
            <person name="Khouri H."/>
            <person name="Kiss H."/>
            <person name="Kothari S.P."/>
            <person name="Madupu R."/>
            <person name="Nelson K.E."/>
            <person name="Nelson W.C."/>
            <person name="Paulsen I."/>
            <person name="Penn K."/>
            <person name="Ren Q."/>
            <person name="Rosovitz M.J."/>
            <person name="Selengut J.D."/>
            <person name="Shrivastava S."/>
            <person name="Sullivan S.A."/>
            <person name="Tapia R."/>
            <person name="Thompson L.S."/>
            <person name="Watkins K.L."/>
            <person name="Yang Q."/>
            <person name="Yu C."/>
            <person name="Zafar N."/>
            <person name="Zhou L."/>
            <person name="Kuske C.R."/>
        </authorList>
    </citation>
    <scope>NUCLEOTIDE SEQUENCE [LARGE SCALE GENOMIC DNA]</scope>
    <source>
        <strain evidence="8 9">Ellin345</strain>
    </source>
</reference>
<dbReference type="PIRSF" id="PIRSF000164">
    <property type="entry name" value="DHO_oxidase"/>
    <property type="match status" value="1"/>
</dbReference>
<dbReference type="AlphaFoldDB" id="Q1ITR6"/>
<dbReference type="NCBIfam" id="NF005741">
    <property type="entry name" value="PRK07565.1"/>
    <property type="match status" value="1"/>
</dbReference>
<keyword evidence="4" id="KW-0288">FMN</keyword>
<dbReference type="RefSeq" id="WP_011521536.1">
    <property type="nucleotide sequence ID" value="NC_008009.1"/>
</dbReference>
<dbReference type="EnsemblBacteria" id="ABF39734">
    <property type="protein sequence ID" value="ABF39734"/>
    <property type="gene ID" value="Acid345_0729"/>
</dbReference>
<evidence type="ECO:0000256" key="6">
    <source>
        <dbReference type="ARBA" id="ARBA00023002"/>
    </source>
</evidence>